<dbReference type="GO" id="GO:0005524">
    <property type="term" value="F:ATP binding"/>
    <property type="evidence" value="ECO:0007669"/>
    <property type="project" value="UniProtKB-UniRule"/>
</dbReference>
<dbReference type="InParanoid" id="A0A3G9J742"/>
<dbReference type="PANTHER" id="PTHR48466:SF2">
    <property type="entry name" value="OS10G0509000 PROTEIN"/>
    <property type="match status" value="1"/>
</dbReference>
<dbReference type="GO" id="GO:0019843">
    <property type="term" value="F:rRNA binding"/>
    <property type="evidence" value="ECO:0007669"/>
    <property type="project" value="UniProtKB-UniRule"/>
</dbReference>
<evidence type="ECO:0000313" key="10">
    <source>
        <dbReference type="EMBL" id="BBH26526.1"/>
    </source>
</evidence>
<dbReference type="SUPFAM" id="SSF52540">
    <property type="entry name" value="P-loop containing nucleoside triphosphate hydrolases"/>
    <property type="match status" value="1"/>
</dbReference>
<dbReference type="OrthoDB" id="9808166at2"/>
<dbReference type="InterPro" id="IPR036187">
    <property type="entry name" value="DNA_mismatch_repair_MutS_sf"/>
</dbReference>
<dbReference type="GO" id="GO:0016887">
    <property type="term" value="F:ATP hydrolysis activity"/>
    <property type="evidence" value="ECO:0007669"/>
    <property type="project" value="InterPro"/>
</dbReference>
<dbReference type="Pfam" id="PF00488">
    <property type="entry name" value="MutS_V"/>
    <property type="match status" value="1"/>
</dbReference>
<dbReference type="SMART" id="SM00463">
    <property type="entry name" value="SMR"/>
    <property type="match status" value="1"/>
</dbReference>
<dbReference type="SMART" id="SM00533">
    <property type="entry name" value="MUTSd"/>
    <property type="match status" value="1"/>
</dbReference>
<evidence type="ECO:0000256" key="3">
    <source>
        <dbReference type="ARBA" id="ARBA00022801"/>
    </source>
</evidence>
<keyword evidence="6 7" id="KW-0238">DNA-binding</keyword>
<dbReference type="Pfam" id="PF20297">
    <property type="entry name" value="MSSS"/>
    <property type="match status" value="1"/>
</dbReference>
<dbReference type="HAMAP" id="MF_00092">
    <property type="entry name" value="MutS2"/>
    <property type="match status" value="1"/>
</dbReference>
<keyword evidence="1 7" id="KW-0699">rRNA-binding</keyword>
<dbReference type="InterPro" id="IPR000432">
    <property type="entry name" value="DNA_mismatch_repair_MutS_C"/>
</dbReference>
<dbReference type="InterPro" id="IPR027417">
    <property type="entry name" value="P-loop_NTPase"/>
</dbReference>
<keyword evidence="5 7" id="KW-0694">RNA-binding</keyword>
<dbReference type="CDD" id="cd06503">
    <property type="entry name" value="ATP-synt_Fo_b"/>
    <property type="match status" value="1"/>
</dbReference>
<accession>A0A3G9J742</accession>
<keyword evidence="4 7" id="KW-0067">ATP-binding</keyword>
<dbReference type="EC" id="3.6.4.-" evidence="7"/>
<keyword evidence="2 7" id="KW-0547">Nucleotide-binding</keyword>
<dbReference type="PANTHER" id="PTHR48466">
    <property type="entry name" value="OS10G0509000 PROTEIN-RELATED"/>
    <property type="match status" value="1"/>
</dbReference>
<keyword evidence="11" id="KW-1185">Reference proteome</keyword>
<dbReference type="InterPro" id="IPR005747">
    <property type="entry name" value="MutS2"/>
</dbReference>
<dbReference type="PIRSF" id="PIRSF005814">
    <property type="entry name" value="MutS_YshD"/>
    <property type="match status" value="1"/>
</dbReference>
<dbReference type="NCBIfam" id="TIGR01069">
    <property type="entry name" value="mutS2"/>
    <property type="match status" value="1"/>
</dbReference>
<feature type="binding site" evidence="7">
    <location>
        <begin position="326"/>
        <end position="333"/>
    </location>
    <ligand>
        <name>ATP</name>
        <dbReference type="ChEBI" id="CHEBI:30616"/>
    </ligand>
</feature>
<keyword evidence="3 7" id="KW-0378">Hydrolase</keyword>
<evidence type="ECO:0000256" key="7">
    <source>
        <dbReference type="HAMAP-Rule" id="MF_00092"/>
    </source>
</evidence>
<dbReference type="Gene3D" id="3.40.50.300">
    <property type="entry name" value="P-loop containing nucleotide triphosphate hydrolases"/>
    <property type="match status" value="1"/>
</dbReference>
<dbReference type="GO" id="GO:0006298">
    <property type="term" value="P:mismatch repair"/>
    <property type="evidence" value="ECO:0007669"/>
    <property type="project" value="InterPro"/>
</dbReference>
<evidence type="ECO:0000313" key="11">
    <source>
        <dbReference type="Proteomes" id="UP000268059"/>
    </source>
</evidence>
<dbReference type="GO" id="GO:0030983">
    <property type="term" value="F:mismatched DNA binding"/>
    <property type="evidence" value="ECO:0007669"/>
    <property type="project" value="InterPro"/>
</dbReference>
<dbReference type="InterPro" id="IPR036063">
    <property type="entry name" value="Smr_dom_sf"/>
</dbReference>
<dbReference type="InterPro" id="IPR045076">
    <property type="entry name" value="MutS"/>
</dbReference>
<dbReference type="GO" id="GO:0072344">
    <property type="term" value="P:rescue of stalled ribosome"/>
    <property type="evidence" value="ECO:0007669"/>
    <property type="project" value="UniProtKB-UniRule"/>
</dbReference>
<dbReference type="FunFam" id="3.40.50.300:FF:000830">
    <property type="entry name" value="Endonuclease MutS2"/>
    <property type="match status" value="1"/>
</dbReference>
<dbReference type="GO" id="GO:0043023">
    <property type="term" value="F:ribosomal large subunit binding"/>
    <property type="evidence" value="ECO:0007669"/>
    <property type="project" value="UniProtKB-UniRule"/>
</dbReference>
<dbReference type="SUPFAM" id="SSF160443">
    <property type="entry name" value="SMR domain-like"/>
    <property type="match status" value="1"/>
</dbReference>
<evidence type="ECO:0000256" key="2">
    <source>
        <dbReference type="ARBA" id="ARBA00022741"/>
    </source>
</evidence>
<dbReference type="GO" id="GO:0045910">
    <property type="term" value="P:negative regulation of DNA recombination"/>
    <property type="evidence" value="ECO:0007669"/>
    <property type="project" value="InterPro"/>
</dbReference>
<comment type="function">
    <text evidence="7">Endonuclease that is involved in the suppression of homologous recombination and thus may have a key role in the control of bacterial genetic diversity.</text>
</comment>
<dbReference type="PROSITE" id="PS00486">
    <property type="entry name" value="DNA_MISMATCH_REPAIR_2"/>
    <property type="match status" value="1"/>
</dbReference>
<comment type="similarity">
    <text evidence="7">Belongs to the DNA mismatch repair MutS family. MutS2 subfamily.</text>
</comment>
<dbReference type="AlphaFoldDB" id="A0A3G9J742"/>
<dbReference type="Gene3D" id="3.30.1370.110">
    <property type="match status" value="1"/>
</dbReference>
<sequence>MKNNYETLEFPVIRQMIADRAITSLAKMHIQALDVTEDSEEANEALKKVSCAMDMHRILGRLPLTPMDDITLSLKKADMDGTLTCEELWNINSVLKNVKSLHNYFASYEGDLTAIRDEVEGLVGDDQLSNEIERCIEPDMRVSDHASPALYRLRKAMLSMQNRIRKTMEGYLKDNKDLLSMDTLSSKNDHLVLPVKAGHKNDIKGIVHATSATSQTYFIEPESVVAMNNEYNTLVSDEHEEVQRILHQLTKQVARVRYHLKFDQELMEALDFIFAKARFGVEYDCCIPVMGAQQLSLKQARHPLIDQKKVVANDIILDTQALMITGSNTGGKTVALKTAGLLALMGQCALPVPAVSAEIPFYRGIFVDVGDEQSIEASLSTYSSHMKRLIQITQEADDTSLVLIDEIGSGTDPQEGAALAKAIISYLLDRGATLLLSTHYGELKTFGKARDDITLASVGFDMETMQPTYHLTLHSVGMSYAFEIAESLGLKDEIVKAGLAYKEESVTQEAKLMEKLEKQEQEIALKQEKVDTLLADNEKLHEKYSRQLAGAKKQKEQILNAAHEKANSILEESKAMVDEVVADLKAKGSLKDHEVIAAKHDLDDLKYKKKEKKKVQTHVFALGDHVRIDAMNREGEISAIGKNHEVTVSIGGLPIKLKDTEITFLHGKTNVKVKKARTYSATKKTGSYEVNVIGMRYVEAMETVDKFLDDALMLGYPSIRIIHGMGTGTLRKGIRKMLDHKDFVESYRDGGPNEGGLGATLVYFK</sequence>
<feature type="domain" description="Smr" evidence="9">
    <location>
        <begin position="690"/>
        <end position="765"/>
    </location>
</feature>
<evidence type="ECO:0000256" key="5">
    <source>
        <dbReference type="ARBA" id="ARBA00022884"/>
    </source>
</evidence>
<dbReference type="GO" id="GO:0140664">
    <property type="term" value="F:ATP-dependent DNA damage sensor activity"/>
    <property type="evidence" value="ECO:0007669"/>
    <property type="project" value="InterPro"/>
</dbReference>
<dbReference type="InterPro" id="IPR046893">
    <property type="entry name" value="MSSS"/>
</dbReference>
<evidence type="ECO:0000259" key="9">
    <source>
        <dbReference type="PROSITE" id="PS50828"/>
    </source>
</evidence>
<dbReference type="InterPro" id="IPR007696">
    <property type="entry name" value="DNA_mismatch_repair_MutS_core"/>
</dbReference>
<protein>
    <recommendedName>
        <fullName evidence="7">Endonuclease MutS2</fullName>
        <ecNumber evidence="7">3.1.-.-</ecNumber>
    </recommendedName>
    <alternativeName>
        <fullName evidence="7">Ribosome-associated protein quality control-upstream factor</fullName>
        <shortName evidence="7">RQC-upstream factor</shortName>
        <shortName evidence="7">RqcU</shortName>
        <ecNumber evidence="7">3.6.4.-</ecNumber>
    </alternativeName>
</protein>
<gene>
    <name evidence="10" type="primary">mutSB</name>
    <name evidence="7" type="synonym">mutS2</name>
    <name evidence="7" type="synonym">rqcU</name>
    <name evidence="10" type="ORF">SG0102_14600</name>
</gene>
<organism evidence="10 11">
    <name type="scientific">Intestinibaculum porci</name>
    <dbReference type="NCBI Taxonomy" id="2487118"/>
    <lineage>
        <taxon>Bacteria</taxon>
        <taxon>Bacillati</taxon>
        <taxon>Bacillota</taxon>
        <taxon>Erysipelotrichia</taxon>
        <taxon>Erysipelotrichales</taxon>
        <taxon>Erysipelotrichaceae</taxon>
        <taxon>Intestinibaculum</taxon>
    </lineage>
</organism>
<keyword evidence="8" id="KW-0175">Coiled coil</keyword>
<feature type="coiled-coil region" evidence="8">
    <location>
        <begin position="502"/>
        <end position="561"/>
    </location>
</feature>
<keyword evidence="7 10" id="KW-0255">Endonuclease</keyword>
<dbReference type="RefSeq" id="WP_125119381.1">
    <property type="nucleotide sequence ID" value="NZ_AP019309.1"/>
</dbReference>
<dbReference type="SMART" id="SM00534">
    <property type="entry name" value="MUTSac"/>
    <property type="match status" value="1"/>
</dbReference>
<dbReference type="EMBL" id="AP019309">
    <property type="protein sequence ID" value="BBH26526.1"/>
    <property type="molecule type" value="Genomic_DNA"/>
</dbReference>
<dbReference type="SUPFAM" id="SSF48334">
    <property type="entry name" value="DNA repair protein MutS, domain III"/>
    <property type="match status" value="1"/>
</dbReference>
<dbReference type="FunCoup" id="A0A3G9J742">
    <property type="interactions" value="110"/>
</dbReference>
<dbReference type="Proteomes" id="UP000268059">
    <property type="component" value="Chromosome"/>
</dbReference>
<evidence type="ECO:0000256" key="1">
    <source>
        <dbReference type="ARBA" id="ARBA00022730"/>
    </source>
</evidence>
<dbReference type="KEGG" id="ebm:SG0102_14600"/>
<dbReference type="Pfam" id="PF01713">
    <property type="entry name" value="Smr"/>
    <property type="match status" value="1"/>
</dbReference>
<evidence type="ECO:0000256" key="4">
    <source>
        <dbReference type="ARBA" id="ARBA00022840"/>
    </source>
</evidence>
<evidence type="ECO:0000256" key="6">
    <source>
        <dbReference type="ARBA" id="ARBA00023125"/>
    </source>
</evidence>
<dbReference type="GO" id="GO:0004519">
    <property type="term" value="F:endonuclease activity"/>
    <property type="evidence" value="ECO:0007669"/>
    <property type="project" value="UniProtKB-UniRule"/>
</dbReference>
<name>A0A3G9J742_9FIRM</name>
<keyword evidence="7" id="KW-0540">Nuclease</keyword>
<reference evidence="10 11" key="1">
    <citation type="submission" date="2018-11" db="EMBL/GenBank/DDBJ databases">
        <title>Novel Erysipelotrichaceae bacterium isolated from small intestine of a swine.</title>
        <authorList>
            <person name="Kim J.S."/>
            <person name="Choe H."/>
            <person name="Lee Y.R."/>
            <person name="Kim K.M."/>
            <person name="Park D.S."/>
        </authorList>
    </citation>
    <scope>NUCLEOTIDE SEQUENCE [LARGE SCALE GENOMIC DNA]</scope>
    <source>
        <strain evidence="10 11">SG0102</strain>
    </source>
</reference>
<dbReference type="EC" id="3.1.-.-" evidence="7"/>
<comment type="function">
    <text evidence="7">Acts as a ribosome collision sensor, splitting the ribosome into its 2 subunits. Detects stalled/collided 70S ribosomes which it binds and splits by an ATP-hydrolysis driven conformational change. Acts upstream of the ribosome quality control system (RQC), a ribosome-associated complex that mediates the extraction of incompletely synthesized nascent chains from stalled ribosomes and their subsequent degradation. Probably generates substrates for RQC.</text>
</comment>
<dbReference type="InterPro" id="IPR002625">
    <property type="entry name" value="Smr_dom"/>
</dbReference>
<evidence type="ECO:0000256" key="8">
    <source>
        <dbReference type="SAM" id="Coils"/>
    </source>
</evidence>
<proteinExistence type="inferred from homology"/>
<dbReference type="PROSITE" id="PS50828">
    <property type="entry name" value="SMR"/>
    <property type="match status" value="1"/>
</dbReference>
<comment type="subunit">
    <text evidence="7">Homodimer. Binds to stalled ribosomes, contacting rRNA.</text>
</comment>